<evidence type="ECO:0000259" key="1">
    <source>
        <dbReference type="Pfam" id="PF01814"/>
    </source>
</evidence>
<accession>A0A6J4UGV4</accession>
<dbReference type="Gene3D" id="1.20.120.520">
    <property type="entry name" value="nmb1532 protein domain like"/>
    <property type="match status" value="1"/>
</dbReference>
<dbReference type="AlphaFoldDB" id="A0A6J4UGV4"/>
<feature type="domain" description="Hemerythrin-like" evidence="1">
    <location>
        <begin position="19"/>
        <end position="166"/>
    </location>
</feature>
<organism evidence="2">
    <name type="scientific">uncultured Thermomicrobiales bacterium</name>
    <dbReference type="NCBI Taxonomy" id="1645740"/>
    <lineage>
        <taxon>Bacteria</taxon>
        <taxon>Pseudomonadati</taxon>
        <taxon>Thermomicrobiota</taxon>
        <taxon>Thermomicrobia</taxon>
        <taxon>Thermomicrobiales</taxon>
        <taxon>environmental samples</taxon>
    </lineage>
</organism>
<proteinExistence type="predicted"/>
<sequence>MSTAPPDITADLPGEHLVRELAWVHDLLRNDLARLRVLADRVATNATPESIRAEIAELQTTSPLWQLRGNCLAYCRFTHSHHTHEDVSLFPALRAFDPALESVVDCLEADHRLVSAICDEIEAGATRLVEDDTTATRRRIVDSVGALAQHLLAQLDYEEDAISPALRQWQSWPLMRS</sequence>
<dbReference type="InterPro" id="IPR012312">
    <property type="entry name" value="Hemerythrin-like"/>
</dbReference>
<dbReference type="Pfam" id="PF01814">
    <property type="entry name" value="Hemerythrin"/>
    <property type="match status" value="1"/>
</dbReference>
<evidence type="ECO:0000313" key="2">
    <source>
        <dbReference type="EMBL" id="CAA9550363.1"/>
    </source>
</evidence>
<reference evidence="2" key="1">
    <citation type="submission" date="2020-02" db="EMBL/GenBank/DDBJ databases">
        <authorList>
            <person name="Meier V. D."/>
        </authorList>
    </citation>
    <scope>NUCLEOTIDE SEQUENCE</scope>
    <source>
        <strain evidence="2">AVDCRST_MAG43</strain>
    </source>
</reference>
<name>A0A6J4UGV4_9BACT</name>
<dbReference type="CDD" id="cd12108">
    <property type="entry name" value="Hr-like"/>
    <property type="match status" value="1"/>
</dbReference>
<protein>
    <recommendedName>
        <fullName evidence="1">Hemerythrin-like domain-containing protein</fullName>
    </recommendedName>
</protein>
<gene>
    <name evidence="2" type="ORF">AVDCRST_MAG43-969</name>
</gene>
<dbReference type="EMBL" id="CADCWI010000050">
    <property type="protein sequence ID" value="CAA9550363.1"/>
    <property type="molecule type" value="Genomic_DNA"/>
</dbReference>